<organism evidence="2">
    <name type="scientific">marine sediment metagenome</name>
    <dbReference type="NCBI Taxonomy" id="412755"/>
    <lineage>
        <taxon>unclassified sequences</taxon>
        <taxon>metagenomes</taxon>
        <taxon>ecological metagenomes</taxon>
    </lineage>
</organism>
<evidence type="ECO:0000313" key="2">
    <source>
        <dbReference type="EMBL" id="KKK51994.1"/>
    </source>
</evidence>
<name>A0A0F8YCY7_9ZZZZ</name>
<accession>A0A0F8YCY7</accession>
<evidence type="ECO:0000256" key="1">
    <source>
        <dbReference type="SAM" id="MobiDB-lite"/>
    </source>
</evidence>
<reference evidence="2" key="1">
    <citation type="journal article" date="2015" name="Nature">
        <title>Complex archaea that bridge the gap between prokaryotes and eukaryotes.</title>
        <authorList>
            <person name="Spang A."/>
            <person name="Saw J.H."/>
            <person name="Jorgensen S.L."/>
            <person name="Zaremba-Niedzwiedzka K."/>
            <person name="Martijn J."/>
            <person name="Lind A.E."/>
            <person name="van Eijk R."/>
            <person name="Schleper C."/>
            <person name="Guy L."/>
            <person name="Ettema T.J."/>
        </authorList>
    </citation>
    <scope>NUCLEOTIDE SEQUENCE</scope>
</reference>
<dbReference type="AlphaFoldDB" id="A0A0F8YCY7"/>
<feature type="non-terminal residue" evidence="2">
    <location>
        <position position="20"/>
    </location>
</feature>
<proteinExistence type="predicted"/>
<comment type="caution">
    <text evidence="2">The sequence shown here is derived from an EMBL/GenBank/DDBJ whole genome shotgun (WGS) entry which is preliminary data.</text>
</comment>
<gene>
    <name evidence="2" type="ORF">LCGC14_3109390</name>
</gene>
<protein>
    <submittedName>
        <fullName evidence="2">Uncharacterized protein</fullName>
    </submittedName>
</protein>
<dbReference type="EMBL" id="LAZR01067239">
    <property type="protein sequence ID" value="KKK51994.1"/>
    <property type="molecule type" value="Genomic_DNA"/>
</dbReference>
<feature type="region of interest" description="Disordered" evidence="1">
    <location>
        <begin position="1"/>
        <end position="20"/>
    </location>
</feature>
<sequence length="20" mass="2340">MTNKKTSEKNSSKKEEQLKT</sequence>